<protein>
    <submittedName>
        <fullName evidence="7">Tetratricopeptide repeat protein</fullName>
    </submittedName>
</protein>
<feature type="transmembrane region" description="Helical" evidence="5">
    <location>
        <begin position="46"/>
        <end position="77"/>
    </location>
</feature>
<dbReference type="InterPro" id="IPR010817">
    <property type="entry name" value="HemY_N"/>
</dbReference>
<feature type="domain" description="HemY N-terminal" evidence="6">
    <location>
        <begin position="30"/>
        <end position="141"/>
    </location>
</feature>
<evidence type="ECO:0000313" key="8">
    <source>
        <dbReference type="Proteomes" id="UP000319255"/>
    </source>
</evidence>
<dbReference type="GO" id="GO:0016020">
    <property type="term" value="C:membrane"/>
    <property type="evidence" value="ECO:0007669"/>
    <property type="project" value="UniProtKB-SubCell"/>
</dbReference>
<dbReference type="InterPro" id="IPR011990">
    <property type="entry name" value="TPR-like_helical_dom_sf"/>
</dbReference>
<dbReference type="Pfam" id="PF14559">
    <property type="entry name" value="TPR_19"/>
    <property type="match status" value="1"/>
</dbReference>
<accession>A0A501WLZ7</accession>
<dbReference type="EMBL" id="VFRP01000015">
    <property type="protein sequence ID" value="TPE49385.1"/>
    <property type="molecule type" value="Genomic_DNA"/>
</dbReference>
<evidence type="ECO:0000256" key="3">
    <source>
        <dbReference type="ARBA" id="ARBA00022989"/>
    </source>
</evidence>
<sequence>MLWSLIKVIVFVAIAVALAYGASYLLATPGEVRFAFGNYEVLLSPIGFVIALGVVLLGAYILMKLIGLIVATLRFLLGDETALSRHFARGRQRRGLDALGEAMTALASDDARRAMKYSAKAERLLARPDITRPMIARSAELGGDTAKARTYYKAMLEDPRSRFAAVQGLMRQQLDEGDTATALELAKKAFALRPDSPAILRQLFELQSQREDWAGARATLTAATQAKLLPRDVALRRDAVLSLADARASIAKGDTTRGGEAALQANKLAPTLVPAAALAAGVHVERGAKRKAVKTLTTAWSANPHPDLAAAFAGIEPTETPAQRRKRFETLIAARPDHAESHLLKAELALADEDFPAARKAMGTLAETDPTTRSLAIMAAVERGTGAPDAVVSGWLTKALSASRGPQWTCEKCNHVHTHWMPICENCGAFDTLAWKSALHPEDSSLAQSAMLPLIIGMAEKPSEQEPGAEAKTVNA</sequence>
<organism evidence="7 8">
    <name type="scientific">Amaricoccus solimangrovi</name>
    <dbReference type="NCBI Taxonomy" id="2589815"/>
    <lineage>
        <taxon>Bacteria</taxon>
        <taxon>Pseudomonadati</taxon>
        <taxon>Pseudomonadota</taxon>
        <taxon>Alphaproteobacteria</taxon>
        <taxon>Rhodobacterales</taxon>
        <taxon>Paracoccaceae</taxon>
        <taxon>Amaricoccus</taxon>
    </lineage>
</organism>
<evidence type="ECO:0000256" key="1">
    <source>
        <dbReference type="ARBA" id="ARBA00004370"/>
    </source>
</evidence>
<keyword evidence="4 5" id="KW-0472">Membrane</keyword>
<dbReference type="InterPro" id="IPR016982">
    <property type="entry name" value="Mms48"/>
</dbReference>
<dbReference type="AlphaFoldDB" id="A0A501WLZ7"/>
<evidence type="ECO:0000259" key="6">
    <source>
        <dbReference type="Pfam" id="PF07219"/>
    </source>
</evidence>
<keyword evidence="3 5" id="KW-1133">Transmembrane helix</keyword>
<dbReference type="Pfam" id="PF07219">
    <property type="entry name" value="HemY_N"/>
    <property type="match status" value="1"/>
</dbReference>
<dbReference type="Gene3D" id="1.25.40.10">
    <property type="entry name" value="Tetratricopeptide repeat domain"/>
    <property type="match status" value="1"/>
</dbReference>
<proteinExistence type="predicted"/>
<evidence type="ECO:0000313" key="7">
    <source>
        <dbReference type="EMBL" id="TPE49385.1"/>
    </source>
</evidence>
<name>A0A501WLZ7_9RHOB</name>
<keyword evidence="8" id="KW-1185">Reference proteome</keyword>
<comment type="subcellular location">
    <subcellularLocation>
        <location evidence="1">Membrane</location>
    </subcellularLocation>
</comment>
<dbReference type="RefSeq" id="WP_140454906.1">
    <property type="nucleotide sequence ID" value="NZ_VFRP01000015.1"/>
</dbReference>
<evidence type="ECO:0000256" key="4">
    <source>
        <dbReference type="ARBA" id="ARBA00023136"/>
    </source>
</evidence>
<dbReference type="Proteomes" id="UP000319255">
    <property type="component" value="Unassembled WGS sequence"/>
</dbReference>
<dbReference type="OrthoDB" id="9798343at2"/>
<reference evidence="7 8" key="1">
    <citation type="submission" date="2019-06" db="EMBL/GenBank/DDBJ databases">
        <title>A novel bacterium of genus Amaricoccus, isolated from marine sediment.</title>
        <authorList>
            <person name="Huang H."/>
            <person name="Mo K."/>
            <person name="Hu Y."/>
        </authorList>
    </citation>
    <scope>NUCLEOTIDE SEQUENCE [LARGE SCALE GENOMIC DNA]</scope>
    <source>
        <strain evidence="7 8">HB172011</strain>
    </source>
</reference>
<dbReference type="PIRSF" id="PIRSF031802">
    <property type="entry name" value="UCP031802"/>
    <property type="match status" value="1"/>
</dbReference>
<evidence type="ECO:0000256" key="2">
    <source>
        <dbReference type="ARBA" id="ARBA00022692"/>
    </source>
</evidence>
<evidence type="ECO:0000256" key="5">
    <source>
        <dbReference type="SAM" id="Phobius"/>
    </source>
</evidence>
<comment type="caution">
    <text evidence="7">The sequence shown here is derived from an EMBL/GenBank/DDBJ whole genome shotgun (WGS) entry which is preliminary data.</text>
</comment>
<keyword evidence="2 5" id="KW-0812">Transmembrane</keyword>
<dbReference type="SUPFAM" id="SSF48452">
    <property type="entry name" value="TPR-like"/>
    <property type="match status" value="1"/>
</dbReference>
<gene>
    <name evidence="7" type="ORF">FJM51_14765</name>
</gene>